<feature type="region of interest" description="Disordered" evidence="1">
    <location>
        <begin position="59"/>
        <end position="81"/>
    </location>
</feature>
<reference evidence="2 3" key="1">
    <citation type="submission" date="2021-01" db="EMBL/GenBank/DDBJ databases">
        <title>Genomics of switchgrass bacterial isolates.</title>
        <authorList>
            <person name="Shade A."/>
        </authorList>
    </citation>
    <scope>NUCLEOTIDE SEQUENCE [LARGE SCALE GENOMIC DNA]</scope>
    <source>
        <strain evidence="2 3">PvP111</strain>
    </source>
</reference>
<evidence type="ECO:0000256" key="1">
    <source>
        <dbReference type="SAM" id="MobiDB-lite"/>
    </source>
</evidence>
<accession>A0ABS2KP01</accession>
<evidence type="ECO:0000313" key="3">
    <source>
        <dbReference type="Proteomes" id="UP000703038"/>
    </source>
</evidence>
<protein>
    <recommendedName>
        <fullName evidence="4">DUF2630 family protein</fullName>
    </recommendedName>
</protein>
<keyword evidence="3" id="KW-1185">Reference proteome</keyword>
<proteinExistence type="predicted"/>
<feature type="compositionally biased region" description="Polar residues" evidence="1">
    <location>
        <begin position="72"/>
        <end position="81"/>
    </location>
</feature>
<comment type="caution">
    <text evidence="2">The sequence shown here is derived from an EMBL/GenBank/DDBJ whole genome shotgun (WGS) entry which is preliminary data.</text>
</comment>
<name>A0ABS2KP01_9NOCA</name>
<gene>
    <name evidence="2" type="ORF">JOE42_000420</name>
</gene>
<organism evidence="2 3">
    <name type="scientific">Rhodococcoides corynebacterioides</name>
    <dbReference type="NCBI Taxonomy" id="53972"/>
    <lineage>
        <taxon>Bacteria</taxon>
        <taxon>Bacillati</taxon>
        <taxon>Actinomycetota</taxon>
        <taxon>Actinomycetes</taxon>
        <taxon>Mycobacteriales</taxon>
        <taxon>Nocardiaceae</taxon>
        <taxon>Rhodococcoides</taxon>
    </lineage>
</organism>
<dbReference type="EMBL" id="JAFBBK010000001">
    <property type="protein sequence ID" value="MBM7413687.1"/>
    <property type="molecule type" value="Genomic_DNA"/>
</dbReference>
<dbReference type="Pfam" id="PF10944">
    <property type="entry name" value="DUF2630"/>
    <property type="match status" value="1"/>
</dbReference>
<sequence length="81" mass="9301">MSETDIYAKIKDLVDTEHELRSRTEAGELDPSEERAQLDKLEKALDQCWDLLRQRRAKKDAGLSPDDAEAQPVSQVENYLQ</sequence>
<evidence type="ECO:0000313" key="2">
    <source>
        <dbReference type="EMBL" id="MBM7413687.1"/>
    </source>
</evidence>
<evidence type="ECO:0008006" key="4">
    <source>
        <dbReference type="Google" id="ProtNLM"/>
    </source>
</evidence>
<dbReference type="InterPro" id="IPR020311">
    <property type="entry name" value="Uncharacterised_Rv0898c"/>
</dbReference>
<dbReference type="Proteomes" id="UP000703038">
    <property type="component" value="Unassembled WGS sequence"/>
</dbReference>
<dbReference type="RefSeq" id="WP_204866379.1">
    <property type="nucleotide sequence ID" value="NZ_JAFBBK010000001.1"/>
</dbReference>